<keyword evidence="2" id="KW-1185">Reference proteome</keyword>
<dbReference type="OrthoDB" id="432528at2759"/>
<dbReference type="PANTHER" id="PTHR23244">
    <property type="entry name" value="KELCH REPEAT DOMAIN"/>
    <property type="match status" value="1"/>
</dbReference>
<gene>
    <name evidence="1" type="ORF">FA13DRAFT_1736686</name>
</gene>
<sequence length="721" mass="82501">MPPRKWKLHLTEAERAEKVRLAMLTDDPEAALASMFVGMATKLQIDAMDEGTKLLESGRLDEARDFFFAYVKEYVGEGNRMPSIGGEDGGGFTDECYTDITPYDRATLMACCNGMGKYYVAKNDLESALCWFEEVQILHFHMKFGLDKPTYDWTTWNIDLPELTYQRTVAFIGAAEVYKKLGNTASHAERRWESSRAVTNLWQTHRTPAVNRLNDMAKVFAACQVRHPDPNTCHKLSVSYPRLQVQGSWKKLSLKPGGKTAGARQRFASFIWNSHLYVFGGWAGDMNYEFYKDFWCLDLKGEEGREWRKLPDYPVSVDAALSRAMVVHREEKRAYLITGSPRVDYFDLVTERWGHIMTTFQATEEDKRCGVTGNWPFRGNDLQDAVVVINKGKIYTFGGLHWETYIGCNLFTELDLSTKKWRRLSGHVMSPPEADYAVPGPRASACGWVGPCKDRIYVFLGCAVRDGPLNKKGRKPELHQAEMAYPYRDFWSYSISEDKWRRERISGNPPLSRTEMGCTFNEKLNKVIVFGGYSPCIPTLFEETIRQHEYSYYADTFVYDHPQPGESIMPQYTSTNPEKCIPPSSTTYPRWKQVLTKGFPTYRCHAHLNSDPDTGKVYLFGGYTNTDYVPSRNNFKSRPFGDVWQLRMDVPGEGGDFRSVNVNEEERTAKIGPWKRCYTCGGSGMWKRCSGACGGKAYFCGTECQREGWKEHKKQHSCRKV</sequence>
<dbReference type="Gene3D" id="6.10.140.2220">
    <property type="match status" value="1"/>
</dbReference>
<evidence type="ECO:0000313" key="2">
    <source>
        <dbReference type="Proteomes" id="UP000298030"/>
    </source>
</evidence>
<reference evidence="1 2" key="1">
    <citation type="journal article" date="2019" name="Nat. Ecol. Evol.">
        <title>Megaphylogeny resolves global patterns of mushroom evolution.</title>
        <authorList>
            <person name="Varga T."/>
            <person name="Krizsan K."/>
            <person name="Foldi C."/>
            <person name="Dima B."/>
            <person name="Sanchez-Garcia M."/>
            <person name="Sanchez-Ramirez S."/>
            <person name="Szollosi G.J."/>
            <person name="Szarkandi J.G."/>
            <person name="Papp V."/>
            <person name="Albert L."/>
            <person name="Andreopoulos W."/>
            <person name="Angelini C."/>
            <person name="Antonin V."/>
            <person name="Barry K.W."/>
            <person name="Bougher N.L."/>
            <person name="Buchanan P."/>
            <person name="Buyck B."/>
            <person name="Bense V."/>
            <person name="Catcheside P."/>
            <person name="Chovatia M."/>
            <person name="Cooper J."/>
            <person name="Damon W."/>
            <person name="Desjardin D."/>
            <person name="Finy P."/>
            <person name="Geml J."/>
            <person name="Haridas S."/>
            <person name="Hughes K."/>
            <person name="Justo A."/>
            <person name="Karasinski D."/>
            <person name="Kautmanova I."/>
            <person name="Kiss B."/>
            <person name="Kocsube S."/>
            <person name="Kotiranta H."/>
            <person name="LaButti K.M."/>
            <person name="Lechner B.E."/>
            <person name="Liimatainen K."/>
            <person name="Lipzen A."/>
            <person name="Lukacs Z."/>
            <person name="Mihaltcheva S."/>
            <person name="Morgado L.N."/>
            <person name="Niskanen T."/>
            <person name="Noordeloos M.E."/>
            <person name="Ohm R.A."/>
            <person name="Ortiz-Santana B."/>
            <person name="Ovrebo C."/>
            <person name="Racz N."/>
            <person name="Riley R."/>
            <person name="Savchenko A."/>
            <person name="Shiryaev A."/>
            <person name="Soop K."/>
            <person name="Spirin V."/>
            <person name="Szebenyi C."/>
            <person name="Tomsovsky M."/>
            <person name="Tulloss R.E."/>
            <person name="Uehling J."/>
            <person name="Grigoriev I.V."/>
            <person name="Vagvolgyi C."/>
            <person name="Papp T."/>
            <person name="Martin F.M."/>
            <person name="Miettinen O."/>
            <person name="Hibbett D.S."/>
            <person name="Nagy L.G."/>
        </authorList>
    </citation>
    <scope>NUCLEOTIDE SEQUENCE [LARGE SCALE GENOMIC DNA]</scope>
    <source>
        <strain evidence="1 2">FP101781</strain>
    </source>
</reference>
<name>A0A4Y7T116_COPMI</name>
<accession>A0A4Y7T116</accession>
<organism evidence="1 2">
    <name type="scientific">Coprinellus micaceus</name>
    <name type="common">Glistening ink-cap mushroom</name>
    <name type="synonym">Coprinus micaceus</name>
    <dbReference type="NCBI Taxonomy" id="71717"/>
    <lineage>
        <taxon>Eukaryota</taxon>
        <taxon>Fungi</taxon>
        <taxon>Dikarya</taxon>
        <taxon>Basidiomycota</taxon>
        <taxon>Agaricomycotina</taxon>
        <taxon>Agaricomycetes</taxon>
        <taxon>Agaricomycetidae</taxon>
        <taxon>Agaricales</taxon>
        <taxon>Agaricineae</taxon>
        <taxon>Psathyrellaceae</taxon>
        <taxon>Coprinellus</taxon>
    </lineage>
</organism>
<dbReference type="InterPro" id="IPR015915">
    <property type="entry name" value="Kelch-typ_b-propeller"/>
</dbReference>
<dbReference type="Gene3D" id="2.120.10.80">
    <property type="entry name" value="Kelch-type beta propeller"/>
    <property type="match status" value="2"/>
</dbReference>
<evidence type="ECO:0000313" key="1">
    <source>
        <dbReference type="EMBL" id="TEB27322.1"/>
    </source>
</evidence>
<dbReference type="SUPFAM" id="SSF117281">
    <property type="entry name" value="Kelch motif"/>
    <property type="match status" value="1"/>
</dbReference>
<dbReference type="AlphaFoldDB" id="A0A4Y7T116"/>
<dbReference type="InterPro" id="IPR006652">
    <property type="entry name" value="Kelch_1"/>
</dbReference>
<dbReference type="Proteomes" id="UP000298030">
    <property type="component" value="Unassembled WGS sequence"/>
</dbReference>
<protein>
    <submittedName>
        <fullName evidence="1">Uncharacterized protein</fullName>
    </submittedName>
</protein>
<dbReference type="EMBL" id="QPFP01000041">
    <property type="protein sequence ID" value="TEB27322.1"/>
    <property type="molecule type" value="Genomic_DNA"/>
</dbReference>
<proteinExistence type="predicted"/>
<comment type="caution">
    <text evidence="1">The sequence shown here is derived from an EMBL/GenBank/DDBJ whole genome shotgun (WGS) entry which is preliminary data.</text>
</comment>
<dbReference type="Pfam" id="PF01344">
    <property type="entry name" value="Kelch_1"/>
    <property type="match status" value="1"/>
</dbReference>